<evidence type="ECO:0000313" key="3">
    <source>
        <dbReference type="EMBL" id="AAW43055.2"/>
    </source>
</evidence>
<feature type="region of interest" description="Disordered" evidence="1">
    <location>
        <begin position="480"/>
        <end position="515"/>
    </location>
</feature>
<proteinExistence type="predicted"/>
<organism evidence="3 4">
    <name type="scientific">Cryptococcus deneoformans (strain JEC21 / ATCC MYA-565)</name>
    <name type="common">Cryptococcus neoformans var. neoformans serotype D</name>
    <dbReference type="NCBI Taxonomy" id="214684"/>
    <lineage>
        <taxon>Eukaryota</taxon>
        <taxon>Fungi</taxon>
        <taxon>Dikarya</taxon>
        <taxon>Basidiomycota</taxon>
        <taxon>Agaricomycotina</taxon>
        <taxon>Tremellomycetes</taxon>
        <taxon>Tremellales</taxon>
        <taxon>Cryptococcaceae</taxon>
        <taxon>Cryptococcus</taxon>
        <taxon>Cryptococcus neoformans species complex</taxon>
    </lineage>
</organism>
<feature type="region of interest" description="Disordered" evidence="1">
    <location>
        <begin position="661"/>
        <end position="680"/>
    </location>
</feature>
<dbReference type="EMBL" id="AE017344">
    <property type="protein sequence ID" value="AAW43055.2"/>
    <property type="molecule type" value="Genomic_DNA"/>
</dbReference>
<dbReference type="VEuPathDB" id="FungiDB:CND00470"/>
<feature type="region of interest" description="Disordered" evidence="1">
    <location>
        <begin position="1"/>
        <end position="45"/>
    </location>
</feature>
<evidence type="ECO:0000256" key="1">
    <source>
        <dbReference type="SAM" id="MobiDB-lite"/>
    </source>
</evidence>
<evidence type="ECO:0000313" key="4">
    <source>
        <dbReference type="Proteomes" id="UP000002149"/>
    </source>
</evidence>
<dbReference type="RefSeq" id="XP_024512707.1">
    <property type="nucleotide sequence ID" value="XM_024656941.1"/>
</dbReference>
<dbReference type="InParanoid" id="Q5KJ66"/>
<accession>Q5KJ66</accession>
<gene>
    <name evidence="3" type="ordered locus">CND00470</name>
</gene>
<dbReference type="PaxDb" id="214684-Q5KJ66"/>
<feature type="compositionally biased region" description="Basic and acidic residues" evidence="1">
    <location>
        <begin position="235"/>
        <end position="261"/>
    </location>
</feature>
<dbReference type="AlphaFoldDB" id="Q5KJ66"/>
<feature type="transmembrane region" description="Helical" evidence="2">
    <location>
        <begin position="835"/>
        <end position="856"/>
    </location>
</feature>
<feature type="region of interest" description="Disordered" evidence="1">
    <location>
        <begin position="561"/>
        <end position="608"/>
    </location>
</feature>
<keyword evidence="2" id="KW-1133">Transmembrane helix</keyword>
<evidence type="ECO:0000256" key="2">
    <source>
        <dbReference type="SAM" id="Phobius"/>
    </source>
</evidence>
<dbReference type="HOGENOM" id="CLU_369184_0_0_1"/>
<keyword evidence="2" id="KW-0472">Membrane</keyword>
<protein>
    <submittedName>
        <fullName evidence="3">Expressed protein</fullName>
    </submittedName>
</protein>
<dbReference type="OrthoDB" id="2575257at2759"/>
<feature type="region of interest" description="Disordered" evidence="1">
    <location>
        <begin position="231"/>
        <end position="271"/>
    </location>
</feature>
<feature type="compositionally biased region" description="Basic residues" evidence="1">
    <location>
        <begin position="262"/>
        <end position="271"/>
    </location>
</feature>
<dbReference type="Proteomes" id="UP000002149">
    <property type="component" value="Chromosome 4"/>
</dbReference>
<name>Q5KJ66_CRYD1</name>
<sequence>MSPSFAGYLQPLGSNGYNAPVPSPPQVTGHFNSASSEDKENIPSQPTFRARDWQEKRNNLQEAGFATLKIETLVPSNIGRKKKDIANVKRKPVSSVYEEGKNGGVTSVSSSNPLNAATFSSAINSSTPSLLTVAPQNQLEMIQLTDSAVFPRQVVPSYSPINNDMPFVAPLPDSCSETTLTSILNACVFSSDDEFSEENIPARDALPGGLGSGLVNESIQSLDAMIEQQYQESGVTRESHNSFDTEANNSDRSKELDSPKEKAKRNKHHSKICSNRSYNSSILARRSSLKSSMYTGIEFNQEAASPTNENTEGNGCYTTESDTCSNNKTVLFATPAYQFDYFQWSRKQPLKMNEILKGDETVTDHQSYPTTSDDDVYYAALTSEKRSAMIHEITTQLATKLTSDGANTNVNMAEPFNPPCHSSIQALNPENSSPMSSFYASNHHTASAATVPPSHHQSAIRRNFDGRSLAVRYAQRHPFLLEGDNVPHDDDDSSSADIRPSANSNSDVENGRPHKRTKERWLSVCLVMGFVMPLAWVVGGWFISGVDKETEKQLVGRAALELDDDPSSQQSDLNGPHTDDVPRNNRNSHNNESIDSQATRLGPSDEPELDLWTPRINLTTSAANVTASFPAQYRPFTSMPNLFMPSPPTAITRNSISSPNLLGLYEPPQPPMPVSESGTLESSILPVPVHSFTSKDMSATPSPTPTLVNLSPTNFTRHWNPNYGHRPTPYPVTLSGSNLTCVPAGPGHPVLPSHYLYHLSVNDPASSKLAPPAPTGRPSFVSNPAWLLDRCASMRTEYPNGKNTARFWKNSLARKKMRAWLPGAHPHPLVRANRWMMAFAFLLGCLTAICFMLVGIKSKMNQARVG</sequence>
<dbReference type="KEGG" id="cne:CND00470"/>
<feature type="compositionally biased region" description="Polar residues" evidence="1">
    <location>
        <begin position="584"/>
        <end position="599"/>
    </location>
</feature>
<keyword evidence="2" id="KW-0812">Transmembrane</keyword>
<keyword evidence="4" id="KW-1185">Reference proteome</keyword>
<reference evidence="3 4" key="1">
    <citation type="journal article" date="2005" name="Science">
        <title>The genome of the basidiomycetous yeast and human pathogen Cryptococcus neoformans.</title>
        <authorList>
            <person name="Loftus B.J."/>
            <person name="Fung E."/>
            <person name="Roncaglia P."/>
            <person name="Rowley D."/>
            <person name="Amedeo P."/>
            <person name="Bruno D."/>
            <person name="Vamathevan J."/>
            <person name="Miranda M."/>
            <person name="Anderson I.J."/>
            <person name="Fraser J.A."/>
            <person name="Allen J.E."/>
            <person name="Bosdet I.E."/>
            <person name="Brent M.R."/>
            <person name="Chiu R."/>
            <person name="Doering T.L."/>
            <person name="Donlin M.J."/>
            <person name="D'Souza C.A."/>
            <person name="Fox D.S."/>
            <person name="Grinberg V."/>
            <person name="Fu J."/>
            <person name="Fukushima M."/>
            <person name="Haas B.J."/>
            <person name="Huang J.C."/>
            <person name="Janbon G."/>
            <person name="Jones S.J."/>
            <person name="Koo H.L."/>
            <person name="Krzywinski M.I."/>
            <person name="Kwon-Chung J.K."/>
            <person name="Lengeler K.B."/>
            <person name="Maiti R."/>
            <person name="Marra M.A."/>
            <person name="Marra R.E."/>
            <person name="Mathewson C.A."/>
            <person name="Mitchell T.G."/>
            <person name="Pertea M."/>
            <person name="Riggs F.R."/>
            <person name="Salzberg S.L."/>
            <person name="Schein J.E."/>
            <person name="Shvartsbeyn A."/>
            <person name="Shin H."/>
            <person name="Shumway M."/>
            <person name="Specht C.A."/>
            <person name="Suh B.B."/>
            <person name="Tenney A."/>
            <person name="Utterback T.R."/>
            <person name="Wickes B.L."/>
            <person name="Wortman J.R."/>
            <person name="Wye N.H."/>
            <person name="Kronstad J.W."/>
            <person name="Lodge J.K."/>
            <person name="Heitman J."/>
            <person name="Davis R.W."/>
            <person name="Fraser C.M."/>
            <person name="Hyman R.W."/>
        </authorList>
    </citation>
    <scope>NUCLEOTIDE SEQUENCE [LARGE SCALE GENOMIC DNA]</scope>
    <source>
        <strain evidence="4">JEC21 / ATCC MYA-565</strain>
    </source>
</reference>
<dbReference type="GeneID" id="3257102"/>